<reference evidence="1 2" key="1">
    <citation type="submission" date="2019-08" db="EMBL/GenBank/DDBJ databases">
        <title>In-depth cultivation of the pig gut microbiome towards novel bacterial diversity and tailored functional studies.</title>
        <authorList>
            <person name="Wylensek D."/>
            <person name="Hitch T.C.A."/>
            <person name="Clavel T."/>
        </authorList>
    </citation>
    <scope>NUCLEOTIDE SEQUENCE [LARGE SCALE GENOMIC DNA]</scope>
    <source>
        <strain evidence="1 2">Oil+RF-744-GAM-WT-6</strain>
    </source>
</reference>
<dbReference type="Gene3D" id="3.30.1240.10">
    <property type="match status" value="1"/>
</dbReference>
<accession>A0A7X2TG67</accession>
<dbReference type="SFLD" id="SFLDS00003">
    <property type="entry name" value="Haloacid_Dehalogenase"/>
    <property type="match status" value="1"/>
</dbReference>
<dbReference type="PROSITE" id="PS01229">
    <property type="entry name" value="COF_2"/>
    <property type="match status" value="1"/>
</dbReference>
<dbReference type="Proteomes" id="UP000461880">
    <property type="component" value="Unassembled WGS sequence"/>
</dbReference>
<dbReference type="GO" id="GO:0016791">
    <property type="term" value="F:phosphatase activity"/>
    <property type="evidence" value="ECO:0007669"/>
    <property type="project" value="TreeGrafter"/>
</dbReference>
<dbReference type="InterPro" id="IPR023214">
    <property type="entry name" value="HAD_sf"/>
</dbReference>
<dbReference type="NCBIfam" id="TIGR01484">
    <property type="entry name" value="HAD-SF-IIB"/>
    <property type="match status" value="1"/>
</dbReference>
<dbReference type="RefSeq" id="WP_154505629.1">
    <property type="nucleotide sequence ID" value="NZ_VUMN01000030.1"/>
</dbReference>
<dbReference type="InterPro" id="IPR036412">
    <property type="entry name" value="HAD-like_sf"/>
</dbReference>
<organism evidence="1 2">
    <name type="scientific">Stecheria intestinalis</name>
    <dbReference type="NCBI Taxonomy" id="2606630"/>
    <lineage>
        <taxon>Bacteria</taxon>
        <taxon>Bacillati</taxon>
        <taxon>Bacillota</taxon>
        <taxon>Erysipelotrichia</taxon>
        <taxon>Erysipelotrichales</taxon>
        <taxon>Erysipelotrichaceae</taxon>
        <taxon>Stecheria</taxon>
    </lineage>
</organism>
<name>A0A7X2TG67_9FIRM</name>
<dbReference type="PANTHER" id="PTHR10000">
    <property type="entry name" value="PHOSPHOSERINE PHOSPHATASE"/>
    <property type="match status" value="1"/>
</dbReference>
<proteinExistence type="predicted"/>
<dbReference type="AlphaFoldDB" id="A0A7X2TG67"/>
<dbReference type="GO" id="GO:0000287">
    <property type="term" value="F:magnesium ion binding"/>
    <property type="evidence" value="ECO:0007669"/>
    <property type="project" value="TreeGrafter"/>
</dbReference>
<sequence length="266" mass="29545">MNKKLIVCDIDDTILPPGKDRISERLKQDFDRALAKGNRILINSGRHYRFLPPSFFEDLPMEYIACINGGCLTDRSGTVLERHPMSEAQMNLITRICLENEIGLGFKFEDTVVTYANYQKFIEGYCGNNQRLRSLVLNDDEKRTHHLTAGLPLGTFLIGDERIIASFAGRIPELVFAWSYHDGYDVFLKSVNKATTIPAVLKAYGMTWEDVIAFGDAGNDTPMLEKAGIGVAMGNSKDDVKQAADLIADTCANDGVAKVLEEMNLA</sequence>
<comment type="caution">
    <text evidence="1">The sequence shown here is derived from an EMBL/GenBank/DDBJ whole genome shotgun (WGS) entry which is preliminary data.</text>
</comment>
<gene>
    <name evidence="1" type="ORF">FYJ51_10920</name>
</gene>
<dbReference type="Pfam" id="PF08282">
    <property type="entry name" value="Hydrolase_3"/>
    <property type="match status" value="1"/>
</dbReference>
<dbReference type="PANTHER" id="PTHR10000:SF8">
    <property type="entry name" value="HAD SUPERFAMILY HYDROLASE-LIKE, TYPE 3"/>
    <property type="match status" value="1"/>
</dbReference>
<dbReference type="EMBL" id="VUMN01000030">
    <property type="protein sequence ID" value="MSS59402.1"/>
    <property type="molecule type" value="Genomic_DNA"/>
</dbReference>
<dbReference type="SFLD" id="SFLDG01140">
    <property type="entry name" value="C2.B:_Phosphomannomutase_and_P"/>
    <property type="match status" value="1"/>
</dbReference>
<dbReference type="Gene3D" id="3.40.50.1000">
    <property type="entry name" value="HAD superfamily/HAD-like"/>
    <property type="match status" value="1"/>
</dbReference>
<evidence type="ECO:0000313" key="1">
    <source>
        <dbReference type="EMBL" id="MSS59402.1"/>
    </source>
</evidence>
<dbReference type="SUPFAM" id="SSF56784">
    <property type="entry name" value="HAD-like"/>
    <property type="match status" value="1"/>
</dbReference>
<keyword evidence="2" id="KW-1185">Reference proteome</keyword>
<evidence type="ECO:0000313" key="2">
    <source>
        <dbReference type="Proteomes" id="UP000461880"/>
    </source>
</evidence>
<dbReference type="GO" id="GO:0005829">
    <property type="term" value="C:cytosol"/>
    <property type="evidence" value="ECO:0007669"/>
    <property type="project" value="TreeGrafter"/>
</dbReference>
<dbReference type="InterPro" id="IPR006379">
    <property type="entry name" value="HAD-SF_hydro_IIB"/>
</dbReference>
<protein>
    <submittedName>
        <fullName evidence="1">HAD family phosphatase</fullName>
    </submittedName>
</protein>